<keyword evidence="3" id="KW-1185">Reference proteome</keyword>
<evidence type="ECO:0000259" key="1">
    <source>
        <dbReference type="SMART" id="SM00563"/>
    </source>
</evidence>
<dbReference type="InterPro" id="IPR002123">
    <property type="entry name" value="Plipid/glycerol_acylTrfase"/>
</dbReference>
<dbReference type="AlphaFoldDB" id="A0A840X0U9"/>
<dbReference type="SUPFAM" id="SSF69593">
    <property type="entry name" value="Glycerol-3-phosphate (1)-acyltransferase"/>
    <property type="match status" value="1"/>
</dbReference>
<name>A0A840X0U9_9RHOB</name>
<protein>
    <submittedName>
        <fullName evidence="2">Putative hemolysin</fullName>
    </submittedName>
</protein>
<dbReference type="Proteomes" id="UP000553766">
    <property type="component" value="Unassembled WGS sequence"/>
</dbReference>
<gene>
    <name evidence="2" type="ORF">FHS89_001518</name>
</gene>
<reference evidence="2 3" key="1">
    <citation type="submission" date="2020-08" db="EMBL/GenBank/DDBJ databases">
        <title>Genomic Encyclopedia of Type Strains, Phase IV (KMG-IV): sequencing the most valuable type-strain genomes for metagenomic binning, comparative biology and taxonomic classification.</title>
        <authorList>
            <person name="Goeker M."/>
        </authorList>
    </citation>
    <scope>NUCLEOTIDE SEQUENCE [LARGE SCALE GENOMIC DNA]</scope>
    <source>
        <strain evidence="2 3">DSM 103377</strain>
    </source>
</reference>
<organism evidence="2 3">
    <name type="scientific">Rubricella aquisinus</name>
    <dbReference type="NCBI Taxonomy" id="2028108"/>
    <lineage>
        <taxon>Bacteria</taxon>
        <taxon>Pseudomonadati</taxon>
        <taxon>Pseudomonadota</taxon>
        <taxon>Alphaproteobacteria</taxon>
        <taxon>Rhodobacterales</taxon>
        <taxon>Paracoccaceae</taxon>
        <taxon>Rubricella</taxon>
    </lineage>
</organism>
<evidence type="ECO:0000313" key="2">
    <source>
        <dbReference type="EMBL" id="MBB5515506.1"/>
    </source>
</evidence>
<dbReference type="EMBL" id="JACIJS010000004">
    <property type="protein sequence ID" value="MBB5515506.1"/>
    <property type="molecule type" value="Genomic_DNA"/>
</dbReference>
<comment type="caution">
    <text evidence="2">The sequence shown here is derived from an EMBL/GenBank/DDBJ whole genome shotgun (WGS) entry which is preliminary data.</text>
</comment>
<dbReference type="SMART" id="SM00563">
    <property type="entry name" value="PlsC"/>
    <property type="match status" value="1"/>
</dbReference>
<dbReference type="GO" id="GO:0016746">
    <property type="term" value="F:acyltransferase activity"/>
    <property type="evidence" value="ECO:0007669"/>
    <property type="project" value="InterPro"/>
</dbReference>
<feature type="domain" description="Phospholipid/glycerol acyltransferase" evidence="1">
    <location>
        <begin position="80"/>
        <end position="202"/>
    </location>
</feature>
<dbReference type="Pfam" id="PF01553">
    <property type="entry name" value="Acyltransferase"/>
    <property type="match status" value="1"/>
</dbReference>
<evidence type="ECO:0000313" key="3">
    <source>
        <dbReference type="Proteomes" id="UP000553766"/>
    </source>
</evidence>
<sequence length="286" mass="32550">MRDELDDLIRERAPWLFHPAAWMRPLRALLFRLLSYDRTVAIAEALAPLPPEQIMDRMAGLIAHRVDLEGLDRLPKDGPVMILANHPTGIADGIILWAILRQKRPDLFFFANRDVLRLLPQMDRIIAPVEWRADRRSHASNRETLLYAKRAFGAGRAGVIFPSGRLAKRRGLRLHERDWMTSAAMMARKMDVPVVPLRITARNSVLFYLFDWLHPSLRDITLFHEVLNKGRQPFRLRAGSAIDGRHLPADARDATARLFQQVERLGGERAGSAGQSPLKTFAPARS</sequence>
<proteinExistence type="predicted"/>
<accession>A0A840X0U9</accession>
<dbReference type="RefSeq" id="WP_184010179.1">
    <property type="nucleotide sequence ID" value="NZ_JACIJS010000004.1"/>
</dbReference>